<evidence type="ECO:0000313" key="4">
    <source>
        <dbReference type="Proteomes" id="UP001595851"/>
    </source>
</evidence>
<dbReference type="Pfam" id="PF00376">
    <property type="entry name" value="MerR"/>
    <property type="match status" value="1"/>
</dbReference>
<dbReference type="Proteomes" id="UP001595851">
    <property type="component" value="Unassembled WGS sequence"/>
</dbReference>
<name>A0ABV8GFL3_9ACTN</name>
<dbReference type="PANTHER" id="PTHR30204">
    <property type="entry name" value="REDOX-CYCLING DRUG-SENSING TRANSCRIPTIONAL ACTIVATOR SOXR"/>
    <property type="match status" value="1"/>
</dbReference>
<evidence type="ECO:0000259" key="2">
    <source>
        <dbReference type="PROSITE" id="PS50937"/>
    </source>
</evidence>
<dbReference type="PROSITE" id="PS50937">
    <property type="entry name" value="HTH_MERR_2"/>
    <property type="match status" value="1"/>
</dbReference>
<keyword evidence="4" id="KW-1185">Reference proteome</keyword>
<dbReference type="InterPro" id="IPR000551">
    <property type="entry name" value="MerR-type_HTH_dom"/>
</dbReference>
<dbReference type="InterPro" id="IPR009061">
    <property type="entry name" value="DNA-bd_dom_put_sf"/>
</dbReference>
<dbReference type="PANTHER" id="PTHR30204:SF93">
    <property type="entry name" value="HTH MERR-TYPE DOMAIN-CONTAINING PROTEIN"/>
    <property type="match status" value="1"/>
</dbReference>
<dbReference type="InterPro" id="IPR047057">
    <property type="entry name" value="MerR_fam"/>
</dbReference>
<dbReference type="RefSeq" id="WP_379532583.1">
    <property type="nucleotide sequence ID" value="NZ_JBHSBI010000023.1"/>
</dbReference>
<dbReference type="EMBL" id="JBHSBI010000023">
    <property type="protein sequence ID" value="MFC4012680.1"/>
    <property type="molecule type" value="Genomic_DNA"/>
</dbReference>
<feature type="domain" description="HTH merR-type" evidence="2">
    <location>
        <begin position="1"/>
        <end position="58"/>
    </location>
</feature>
<proteinExistence type="predicted"/>
<dbReference type="SMART" id="SM00422">
    <property type="entry name" value="HTH_MERR"/>
    <property type="match status" value="1"/>
</dbReference>
<keyword evidence="1 3" id="KW-0238">DNA-binding</keyword>
<accession>A0ABV8GFL3</accession>
<dbReference type="SUPFAM" id="SSF46955">
    <property type="entry name" value="Putative DNA-binding domain"/>
    <property type="match status" value="1"/>
</dbReference>
<comment type="caution">
    <text evidence="3">The sequence shown here is derived from an EMBL/GenBank/DDBJ whole genome shotgun (WGS) entry which is preliminary data.</text>
</comment>
<evidence type="ECO:0000256" key="1">
    <source>
        <dbReference type="ARBA" id="ARBA00023125"/>
    </source>
</evidence>
<sequence>MKIGELSQRTGIPTRMLRYYESQGLIESRREYNGYRSYEECAVDHAVRVRGLVNAGLSTRMTRIVLEAERQCTLEEVPPCPVDLAKELTAELTAIEKRLACLTRSRNALKAYLARTQRSDVTPE</sequence>
<dbReference type="GO" id="GO:0003677">
    <property type="term" value="F:DNA binding"/>
    <property type="evidence" value="ECO:0007669"/>
    <property type="project" value="UniProtKB-KW"/>
</dbReference>
<reference evidence="4" key="1">
    <citation type="journal article" date="2019" name="Int. J. Syst. Evol. Microbiol.">
        <title>The Global Catalogue of Microorganisms (GCM) 10K type strain sequencing project: providing services to taxonomists for standard genome sequencing and annotation.</title>
        <authorList>
            <consortium name="The Broad Institute Genomics Platform"/>
            <consortium name="The Broad Institute Genome Sequencing Center for Infectious Disease"/>
            <person name="Wu L."/>
            <person name="Ma J."/>
        </authorList>
    </citation>
    <scope>NUCLEOTIDE SEQUENCE [LARGE SCALE GENOMIC DNA]</scope>
    <source>
        <strain evidence="4">TBRC 1276</strain>
    </source>
</reference>
<gene>
    <name evidence="3" type="ORF">ACFOY2_35985</name>
</gene>
<dbReference type="Gene3D" id="1.10.1660.10">
    <property type="match status" value="1"/>
</dbReference>
<protein>
    <submittedName>
        <fullName evidence="3">MerR family DNA-binding transcriptional regulator</fullName>
    </submittedName>
</protein>
<organism evidence="3 4">
    <name type="scientific">Nonomuraea purpurea</name>
    <dbReference type="NCBI Taxonomy" id="1849276"/>
    <lineage>
        <taxon>Bacteria</taxon>
        <taxon>Bacillati</taxon>
        <taxon>Actinomycetota</taxon>
        <taxon>Actinomycetes</taxon>
        <taxon>Streptosporangiales</taxon>
        <taxon>Streptosporangiaceae</taxon>
        <taxon>Nonomuraea</taxon>
    </lineage>
</organism>
<evidence type="ECO:0000313" key="3">
    <source>
        <dbReference type="EMBL" id="MFC4012680.1"/>
    </source>
</evidence>